<accession>A0A8D9DVS0</accession>
<name>A0A8D9DVS0_9HEMI</name>
<dbReference type="AlphaFoldDB" id="A0A8D9DVS0"/>
<dbReference type="EMBL" id="HBUF01377824">
    <property type="protein sequence ID" value="CAG6729076.1"/>
    <property type="molecule type" value="Transcribed_RNA"/>
</dbReference>
<protein>
    <submittedName>
        <fullName evidence="2">CREB/ATF bZIP transcription factor</fullName>
    </submittedName>
</protein>
<reference evidence="2" key="1">
    <citation type="submission" date="2021-05" db="EMBL/GenBank/DDBJ databases">
        <authorList>
            <person name="Alioto T."/>
            <person name="Alioto T."/>
            <person name="Gomez Garrido J."/>
        </authorList>
    </citation>
    <scope>NUCLEOTIDE SEQUENCE</scope>
</reference>
<evidence type="ECO:0000256" key="1">
    <source>
        <dbReference type="SAM" id="Coils"/>
    </source>
</evidence>
<sequence>MSRRKPVVTKRSEYVAQEEASFKVQTRKRKIESEVESDFSDECEWEPIQSSPKMMKINREKPTRSESSSSVVDHDYDIELNVDTKKHCTNRNALMARKNRIKKKMYVEKLENTIQELRSNYESMQKQILEQNEVIARVTKENRYLRNVITNSSGLKQILQGVRLAGLANRVHTTPMTRDPNLNQKGTDPLLNDNYYSDLFSDLDNEHFTDLLSLPVHVTEDAFPSSTTSEDVLDNIKLEALNGVKPDIPDHDFSTNPQVGLCVHIINNTLSVEFCETCNESAYSNLLSRNSSDLFDLDNISV</sequence>
<dbReference type="EMBL" id="HBUF01377823">
    <property type="protein sequence ID" value="CAG6729075.1"/>
    <property type="molecule type" value="Transcribed_RNA"/>
</dbReference>
<proteinExistence type="predicted"/>
<evidence type="ECO:0000313" key="2">
    <source>
        <dbReference type="EMBL" id="CAG6729075.1"/>
    </source>
</evidence>
<keyword evidence="1" id="KW-0175">Coiled coil</keyword>
<feature type="coiled-coil region" evidence="1">
    <location>
        <begin position="107"/>
        <end position="141"/>
    </location>
</feature>
<organism evidence="2">
    <name type="scientific">Cacopsylla melanoneura</name>
    <dbReference type="NCBI Taxonomy" id="428564"/>
    <lineage>
        <taxon>Eukaryota</taxon>
        <taxon>Metazoa</taxon>
        <taxon>Ecdysozoa</taxon>
        <taxon>Arthropoda</taxon>
        <taxon>Hexapoda</taxon>
        <taxon>Insecta</taxon>
        <taxon>Pterygota</taxon>
        <taxon>Neoptera</taxon>
        <taxon>Paraneoptera</taxon>
        <taxon>Hemiptera</taxon>
        <taxon>Sternorrhyncha</taxon>
        <taxon>Psylloidea</taxon>
        <taxon>Psyllidae</taxon>
        <taxon>Psyllinae</taxon>
        <taxon>Cacopsylla</taxon>
    </lineage>
</organism>